<reference evidence="4 5" key="1">
    <citation type="submission" date="2019-07" db="EMBL/GenBank/DDBJ databases">
        <title>The pathways for chlorine oxyanion respiration interact through the shared metabolite chlorate.</title>
        <authorList>
            <person name="Barnum T.P."/>
            <person name="Cheng Y."/>
            <person name="Hill K.A."/>
            <person name="Lucas L.N."/>
            <person name="Carlson H.K."/>
            <person name="Coates J.D."/>
        </authorList>
    </citation>
    <scope>NUCLEOTIDE SEQUENCE [LARGE SCALE GENOMIC DNA]</scope>
    <source>
        <strain evidence="4 5">BK-1</strain>
    </source>
</reference>
<dbReference type="Pfam" id="PF01370">
    <property type="entry name" value="Epimerase"/>
    <property type="match status" value="1"/>
</dbReference>
<dbReference type="InterPro" id="IPR010099">
    <property type="entry name" value="SDR39U1"/>
</dbReference>
<evidence type="ECO:0000256" key="1">
    <source>
        <dbReference type="ARBA" id="ARBA00009353"/>
    </source>
</evidence>
<keyword evidence="5" id="KW-1185">Reference proteome</keyword>
<dbReference type="InterPro" id="IPR036291">
    <property type="entry name" value="NAD(P)-bd_dom_sf"/>
</dbReference>
<comment type="similarity">
    <text evidence="1">Belongs to the NAD(P)-dependent epimerase/dehydratase family. SDR39U1 subfamily.</text>
</comment>
<feature type="domain" description="NAD-dependent epimerase/dehydratase" evidence="2">
    <location>
        <begin position="3"/>
        <end position="208"/>
    </location>
</feature>
<evidence type="ECO:0000313" key="4">
    <source>
        <dbReference type="EMBL" id="TVO77913.1"/>
    </source>
</evidence>
<dbReference type="NCBIfam" id="TIGR01777">
    <property type="entry name" value="yfcH"/>
    <property type="match status" value="1"/>
</dbReference>
<dbReference type="Gene3D" id="3.40.50.720">
    <property type="entry name" value="NAD(P)-binding Rossmann-like Domain"/>
    <property type="match status" value="1"/>
</dbReference>
<name>A0A558DWD4_9GAMM</name>
<dbReference type="InterPro" id="IPR001509">
    <property type="entry name" value="Epimerase_deHydtase"/>
</dbReference>
<dbReference type="PANTHER" id="PTHR11092:SF0">
    <property type="entry name" value="EPIMERASE FAMILY PROTEIN SDR39U1"/>
    <property type="match status" value="1"/>
</dbReference>
<evidence type="ECO:0000313" key="5">
    <source>
        <dbReference type="Proteomes" id="UP000316649"/>
    </source>
</evidence>
<evidence type="ECO:0000259" key="3">
    <source>
        <dbReference type="Pfam" id="PF08338"/>
    </source>
</evidence>
<evidence type="ECO:0000259" key="2">
    <source>
        <dbReference type="Pfam" id="PF01370"/>
    </source>
</evidence>
<feature type="domain" description="DUF1731" evidence="3">
    <location>
        <begin position="242"/>
        <end position="286"/>
    </location>
</feature>
<organism evidence="4 5">
    <name type="scientific">Sedimenticola selenatireducens</name>
    <dbReference type="NCBI Taxonomy" id="191960"/>
    <lineage>
        <taxon>Bacteria</taxon>
        <taxon>Pseudomonadati</taxon>
        <taxon>Pseudomonadota</taxon>
        <taxon>Gammaproteobacteria</taxon>
        <taxon>Chromatiales</taxon>
        <taxon>Sedimenticolaceae</taxon>
        <taxon>Sedimenticola</taxon>
    </lineage>
</organism>
<accession>A0A558DWD4</accession>
<dbReference type="InterPro" id="IPR013549">
    <property type="entry name" value="DUF1731"/>
</dbReference>
<dbReference type="OrthoDB" id="9801773at2"/>
<dbReference type="SUPFAM" id="SSF51735">
    <property type="entry name" value="NAD(P)-binding Rossmann-fold domains"/>
    <property type="match status" value="1"/>
</dbReference>
<sequence>MKIAITGATGFIGQHLTRAFKSEGYHMIQIGRNDFAQGTDYLVDKIRGVQVLINLAGAPINRRWTAAYKREISASRVETTKQLVDAIETLSHEPGKPVPEQFISTSAIGAFDCEGHYTEADTPNANDFLGEVSKQWEAEAKRAITFGVPTNIFRFGLVLGQDGGLMKQLMLPFKLGLGGPLGDGQQHFSWIHIDDLVGAYFFIIKHQPNADMFHLCAPNPVTNERFTQTLGKALHRSTRFRVPGLFLKLVYGKGSEVMLSGQSVTSSRLTESGFCFRYPDITSAICALVDESAHPRTEADLDRSIQRHG</sequence>
<dbReference type="Pfam" id="PF08338">
    <property type="entry name" value="DUF1731"/>
    <property type="match status" value="1"/>
</dbReference>
<comment type="caution">
    <text evidence="4">The sequence shown here is derived from an EMBL/GenBank/DDBJ whole genome shotgun (WGS) entry which is preliminary data.</text>
</comment>
<protein>
    <submittedName>
        <fullName evidence="4">TIGR01777 family protein</fullName>
    </submittedName>
</protein>
<dbReference type="Proteomes" id="UP000316649">
    <property type="component" value="Unassembled WGS sequence"/>
</dbReference>
<proteinExistence type="inferred from homology"/>
<dbReference type="RefSeq" id="WP_144357637.1">
    <property type="nucleotide sequence ID" value="NZ_VMNH01000004.1"/>
</dbReference>
<gene>
    <name evidence="4" type="ORF">FHP88_03695</name>
</gene>
<dbReference type="AlphaFoldDB" id="A0A558DWD4"/>
<dbReference type="PANTHER" id="PTHR11092">
    <property type="entry name" value="SUGAR NUCLEOTIDE EPIMERASE RELATED"/>
    <property type="match status" value="1"/>
</dbReference>
<dbReference type="EMBL" id="VMNH01000004">
    <property type="protein sequence ID" value="TVO77913.1"/>
    <property type="molecule type" value="Genomic_DNA"/>
</dbReference>